<protein>
    <submittedName>
        <fullName evidence="1">Uncharacterized protein</fullName>
    </submittedName>
</protein>
<dbReference type="AlphaFoldDB" id="A0A840E8F4"/>
<keyword evidence="2" id="KW-1185">Reference proteome</keyword>
<organism evidence="1 2">
    <name type="scientific">Neolewinella aquimaris</name>
    <dbReference type="NCBI Taxonomy" id="1835722"/>
    <lineage>
        <taxon>Bacteria</taxon>
        <taxon>Pseudomonadati</taxon>
        <taxon>Bacteroidota</taxon>
        <taxon>Saprospiria</taxon>
        <taxon>Saprospirales</taxon>
        <taxon>Lewinellaceae</taxon>
        <taxon>Neolewinella</taxon>
    </lineage>
</organism>
<proteinExistence type="predicted"/>
<evidence type="ECO:0000313" key="2">
    <source>
        <dbReference type="Proteomes" id="UP000576209"/>
    </source>
</evidence>
<accession>A0A840E8F4</accession>
<dbReference type="Proteomes" id="UP000576209">
    <property type="component" value="Unassembled WGS sequence"/>
</dbReference>
<gene>
    <name evidence="1" type="ORF">GGR28_002843</name>
</gene>
<dbReference type="EMBL" id="JACIFF010000007">
    <property type="protein sequence ID" value="MBB4080213.1"/>
    <property type="molecule type" value="Genomic_DNA"/>
</dbReference>
<sequence length="32" mass="3817">MIIMNDNQNLVTPVARFLERYTLVYIAAYKVR</sequence>
<evidence type="ECO:0000313" key="1">
    <source>
        <dbReference type="EMBL" id="MBB4080213.1"/>
    </source>
</evidence>
<comment type="caution">
    <text evidence="1">The sequence shown here is derived from an EMBL/GenBank/DDBJ whole genome shotgun (WGS) entry which is preliminary data.</text>
</comment>
<name>A0A840E8F4_9BACT</name>
<reference evidence="1 2" key="1">
    <citation type="submission" date="2020-08" db="EMBL/GenBank/DDBJ databases">
        <title>Genomic Encyclopedia of Type Strains, Phase IV (KMG-IV): sequencing the most valuable type-strain genomes for metagenomic binning, comparative biology and taxonomic classification.</title>
        <authorList>
            <person name="Goeker M."/>
        </authorList>
    </citation>
    <scope>NUCLEOTIDE SEQUENCE [LARGE SCALE GENOMIC DNA]</scope>
    <source>
        <strain evidence="1 2">DSM 105137</strain>
    </source>
</reference>